<dbReference type="CTD" id="36336942"/>
<dbReference type="KEGG" id="egl:EGR_01227"/>
<protein>
    <submittedName>
        <fullName evidence="1">Uncharacterized protein</fullName>
    </submittedName>
</protein>
<evidence type="ECO:0000313" key="1">
    <source>
        <dbReference type="EMBL" id="EUB64099.1"/>
    </source>
</evidence>
<keyword evidence="2" id="KW-1185">Reference proteome</keyword>
<organism evidence="1 2">
    <name type="scientific">Echinococcus granulosus</name>
    <name type="common">Hydatid tapeworm</name>
    <dbReference type="NCBI Taxonomy" id="6210"/>
    <lineage>
        <taxon>Eukaryota</taxon>
        <taxon>Metazoa</taxon>
        <taxon>Spiralia</taxon>
        <taxon>Lophotrochozoa</taxon>
        <taxon>Platyhelminthes</taxon>
        <taxon>Cestoda</taxon>
        <taxon>Eucestoda</taxon>
        <taxon>Cyclophyllidea</taxon>
        <taxon>Taeniidae</taxon>
        <taxon>Echinococcus</taxon>
        <taxon>Echinococcus granulosus group</taxon>
    </lineage>
</organism>
<dbReference type="GeneID" id="36336942"/>
<dbReference type="EMBL" id="APAU02000004">
    <property type="protein sequence ID" value="EUB64099.1"/>
    <property type="molecule type" value="Genomic_DNA"/>
</dbReference>
<dbReference type="Proteomes" id="UP000019149">
    <property type="component" value="Unassembled WGS sequence"/>
</dbReference>
<comment type="caution">
    <text evidence="1">The sequence shown here is derived from an EMBL/GenBank/DDBJ whole genome shotgun (WGS) entry which is preliminary data.</text>
</comment>
<dbReference type="RefSeq" id="XP_024355295.1">
    <property type="nucleotide sequence ID" value="XM_024490476.1"/>
</dbReference>
<name>W6VBB8_ECHGR</name>
<proteinExistence type="predicted"/>
<evidence type="ECO:0000313" key="2">
    <source>
        <dbReference type="Proteomes" id="UP000019149"/>
    </source>
</evidence>
<reference evidence="1 2" key="1">
    <citation type="journal article" date="2013" name="Nat. Genet.">
        <title>The genome of the hydatid tapeworm Echinococcus granulosus.</title>
        <authorList>
            <person name="Zheng H."/>
            <person name="Zhang W."/>
            <person name="Zhang L."/>
            <person name="Zhang Z."/>
            <person name="Li J."/>
            <person name="Lu G."/>
            <person name="Zhu Y."/>
            <person name="Wang Y."/>
            <person name="Huang Y."/>
            <person name="Liu J."/>
            <person name="Kang H."/>
            <person name="Chen J."/>
            <person name="Wang L."/>
            <person name="Chen A."/>
            <person name="Yu S."/>
            <person name="Gao Z."/>
            <person name="Jin L."/>
            <person name="Gu W."/>
            <person name="Wang Z."/>
            <person name="Zhao L."/>
            <person name="Shi B."/>
            <person name="Wen H."/>
            <person name="Lin R."/>
            <person name="Jones M.K."/>
            <person name="Brejova B."/>
            <person name="Vinar T."/>
            <person name="Zhao G."/>
            <person name="McManus D.P."/>
            <person name="Chen Z."/>
            <person name="Zhou Y."/>
            <person name="Wang S."/>
        </authorList>
    </citation>
    <scope>NUCLEOTIDE SEQUENCE [LARGE SCALE GENOMIC DNA]</scope>
</reference>
<sequence length="76" mass="8136">MGCFVGLLGFGCINEVLDFPKSVVFRAVSEYRTPSSRFDSSAVDGVILAAPPVVALQLLPPQGSLVFKGFRNVSFN</sequence>
<dbReference type="AlphaFoldDB" id="W6VBB8"/>
<accession>W6VBB8</accession>
<gene>
    <name evidence="1" type="ORF">EGR_01227</name>
</gene>